<accession>A0A160LJT2</accession>
<dbReference type="PATRIC" id="fig|1430.6.peg.2213"/>
<evidence type="ECO:0000313" key="1">
    <source>
        <dbReference type="EMBL" id="AND28442.1"/>
    </source>
</evidence>
<proteinExistence type="predicted"/>
<dbReference type="RefSeq" id="WP_000259710.1">
    <property type="nucleotide sequence ID" value="NZ_CP013278.1"/>
</dbReference>
<keyword evidence="1" id="KW-0614">Plasmid</keyword>
<protein>
    <submittedName>
        <fullName evidence="1">Uncharacterized protein</fullName>
    </submittedName>
</protein>
<reference evidence="1" key="1">
    <citation type="journal article" date="2017" name="Res. Microbiol.">
        <title>Comparative genomics of extrachromosomal elements in Bacillus thuringiensis subsp. israelensis.</title>
        <authorList>
            <person name="Bolotin A."/>
            <person name="Gillis A."/>
            <person name="Sanchis V."/>
            <person name="Nielsen-LeRoux C."/>
            <person name="Mahillon J."/>
            <person name="Lereclus D."/>
            <person name="Sorokin A."/>
        </authorList>
    </citation>
    <scope>NUCLEOTIDE SEQUENCE</scope>
    <source>
        <strain evidence="1">AM65-52</strain>
        <plasmid evidence="1">pAM65-52-3-235K</plasmid>
    </source>
</reference>
<dbReference type="EMBL" id="CP013278">
    <property type="protein sequence ID" value="AND28442.1"/>
    <property type="molecule type" value="Genomic_DNA"/>
</dbReference>
<geneLocation type="plasmid" evidence="1">
    <name>pAM65-52-3-235K</name>
</geneLocation>
<sequence>MVVEINKPTQANGSMDYEDMTKTIKYLLDAAWGPKWGSFIPDGPNVTDDKHVEYPVIVHYLSVMQPGLIGKNTREIKPRQRYLAFNEDSNGTLPPATKIYGQVFDAEIVFEIWEETNARVDKLTKEFRQTLATYTGFLKEKGLKELQFVRMETDLSKANIRDASKTRRLVYFAKFEELTEVPVDIFRVIDVVEKRLQETTNTQLGE</sequence>
<name>A0A160LJT2_BACTI</name>
<organism evidence="1">
    <name type="scientific">Bacillus thuringiensis subsp. israelensis</name>
    <dbReference type="NCBI Taxonomy" id="1430"/>
    <lineage>
        <taxon>Bacteria</taxon>
        <taxon>Bacillati</taxon>
        <taxon>Bacillota</taxon>
        <taxon>Bacilli</taxon>
        <taxon>Bacillales</taxon>
        <taxon>Bacillaceae</taxon>
        <taxon>Bacillus</taxon>
        <taxon>Bacillus cereus group</taxon>
    </lineage>
</organism>
<gene>
    <name evidence="1" type="ORF">ATN07_32450</name>
</gene>
<dbReference type="AlphaFoldDB" id="A0A160LJT2"/>